<proteinExistence type="predicted"/>
<dbReference type="AlphaFoldDB" id="A0A9P6F6H7"/>
<sequence>MSSQKQFNRLLDAVVSASKTPTPASFSSWGGVTNKAFAGDMYTRVYNRLLKSDLDSEKDRGRAMEGMWTNPKCKMCTTFHLQHWTDEDLEILREATSWFKKVTEDGVDAGIEAIKASPFRIQWISDLFYDRLKLIRVGGINPAWDENSYTSIWVNLDLTSLYTGVDGLISAAYANENHFTPSAWRRTLVRDKANQEGSNVDGFYVGTDNMVGLVVENVGSPTCSSFTKKGEDEEKCWRNTADALLERIYLSTGSFEVAKDYRVMSMVIYAREVTLYQTGIIAQNVYRVQKLFQGYYHSNKTLLANLMIHLKICLIIKRVMERNQEVNEVFNKSIDSDLQKEYQAQFHLRLHTTPKK</sequence>
<dbReference type="Proteomes" id="UP000723463">
    <property type="component" value="Unassembled WGS sequence"/>
</dbReference>
<name>A0A9P6F6H7_9FUNG</name>
<gene>
    <name evidence="1" type="ORF">EC957_000869</name>
</gene>
<accession>A0A9P6F6H7</accession>
<dbReference type="EMBL" id="JAAAXW010000113">
    <property type="protein sequence ID" value="KAF9543427.1"/>
    <property type="molecule type" value="Genomic_DNA"/>
</dbReference>
<evidence type="ECO:0000313" key="1">
    <source>
        <dbReference type="EMBL" id="KAF9543427.1"/>
    </source>
</evidence>
<organism evidence="1 2">
    <name type="scientific">Mortierella hygrophila</name>
    <dbReference type="NCBI Taxonomy" id="979708"/>
    <lineage>
        <taxon>Eukaryota</taxon>
        <taxon>Fungi</taxon>
        <taxon>Fungi incertae sedis</taxon>
        <taxon>Mucoromycota</taxon>
        <taxon>Mortierellomycotina</taxon>
        <taxon>Mortierellomycetes</taxon>
        <taxon>Mortierellales</taxon>
        <taxon>Mortierellaceae</taxon>
        <taxon>Mortierella</taxon>
    </lineage>
</organism>
<protein>
    <submittedName>
        <fullName evidence="1">Uncharacterized protein</fullName>
    </submittedName>
</protein>
<reference evidence="1" key="1">
    <citation type="journal article" date="2020" name="Fungal Divers.">
        <title>Resolving the Mortierellaceae phylogeny through synthesis of multi-gene phylogenetics and phylogenomics.</title>
        <authorList>
            <person name="Vandepol N."/>
            <person name="Liber J."/>
            <person name="Desiro A."/>
            <person name="Na H."/>
            <person name="Kennedy M."/>
            <person name="Barry K."/>
            <person name="Grigoriev I.V."/>
            <person name="Miller A.N."/>
            <person name="O'Donnell K."/>
            <person name="Stajich J.E."/>
            <person name="Bonito G."/>
        </authorList>
    </citation>
    <scope>NUCLEOTIDE SEQUENCE</scope>
    <source>
        <strain evidence="1">NRRL 2591</strain>
    </source>
</reference>
<keyword evidence="2" id="KW-1185">Reference proteome</keyword>
<comment type="caution">
    <text evidence="1">The sequence shown here is derived from an EMBL/GenBank/DDBJ whole genome shotgun (WGS) entry which is preliminary data.</text>
</comment>
<evidence type="ECO:0000313" key="2">
    <source>
        <dbReference type="Proteomes" id="UP000723463"/>
    </source>
</evidence>